<evidence type="ECO:0000256" key="1">
    <source>
        <dbReference type="SAM" id="SignalP"/>
    </source>
</evidence>
<dbReference type="OrthoDB" id="2523549at2759"/>
<dbReference type="CDD" id="cd04301">
    <property type="entry name" value="NAT_SF"/>
    <property type="match status" value="1"/>
</dbReference>
<dbReference type="RefSeq" id="XP_040623930.1">
    <property type="nucleotide sequence ID" value="XM_040769398.1"/>
</dbReference>
<dbReference type="EMBL" id="JH795879">
    <property type="protein sequence ID" value="EJT97032.1"/>
    <property type="molecule type" value="Genomic_DNA"/>
</dbReference>
<reference evidence="3 4" key="1">
    <citation type="journal article" date="2012" name="Science">
        <title>The Paleozoic origin of enzymatic lignin decomposition reconstructed from 31 fungal genomes.</title>
        <authorList>
            <person name="Floudas D."/>
            <person name="Binder M."/>
            <person name="Riley R."/>
            <person name="Barry K."/>
            <person name="Blanchette R.A."/>
            <person name="Henrissat B."/>
            <person name="Martinez A.T."/>
            <person name="Otillar R."/>
            <person name="Spatafora J.W."/>
            <person name="Yadav J.S."/>
            <person name="Aerts A."/>
            <person name="Benoit I."/>
            <person name="Boyd A."/>
            <person name="Carlson A."/>
            <person name="Copeland A."/>
            <person name="Coutinho P.M."/>
            <person name="de Vries R.P."/>
            <person name="Ferreira P."/>
            <person name="Findley K."/>
            <person name="Foster B."/>
            <person name="Gaskell J."/>
            <person name="Glotzer D."/>
            <person name="Gorecki P."/>
            <person name="Heitman J."/>
            <person name="Hesse C."/>
            <person name="Hori C."/>
            <person name="Igarashi K."/>
            <person name="Jurgens J.A."/>
            <person name="Kallen N."/>
            <person name="Kersten P."/>
            <person name="Kohler A."/>
            <person name="Kuees U."/>
            <person name="Kumar T.K.A."/>
            <person name="Kuo A."/>
            <person name="LaButti K."/>
            <person name="Larrondo L.F."/>
            <person name="Lindquist E."/>
            <person name="Ling A."/>
            <person name="Lombard V."/>
            <person name="Lucas S."/>
            <person name="Lundell T."/>
            <person name="Martin R."/>
            <person name="McLaughlin D.J."/>
            <person name="Morgenstern I."/>
            <person name="Morin E."/>
            <person name="Murat C."/>
            <person name="Nagy L.G."/>
            <person name="Nolan M."/>
            <person name="Ohm R.A."/>
            <person name="Patyshakuliyeva A."/>
            <person name="Rokas A."/>
            <person name="Ruiz-Duenas F.J."/>
            <person name="Sabat G."/>
            <person name="Salamov A."/>
            <person name="Samejima M."/>
            <person name="Schmutz J."/>
            <person name="Slot J.C."/>
            <person name="St John F."/>
            <person name="Stenlid J."/>
            <person name="Sun H."/>
            <person name="Sun S."/>
            <person name="Syed K."/>
            <person name="Tsang A."/>
            <person name="Wiebenga A."/>
            <person name="Young D."/>
            <person name="Pisabarro A."/>
            <person name="Eastwood D.C."/>
            <person name="Martin F."/>
            <person name="Cullen D."/>
            <person name="Grigoriev I.V."/>
            <person name="Hibbett D.S."/>
        </authorList>
    </citation>
    <scope>NUCLEOTIDE SEQUENCE [LARGE SCALE GENOMIC DNA]</scope>
    <source>
        <strain evidence="3 4">DJM-731 SS1</strain>
    </source>
</reference>
<organism evidence="3 4">
    <name type="scientific">Dacryopinax primogenitus (strain DJM 731)</name>
    <name type="common">Brown rot fungus</name>
    <dbReference type="NCBI Taxonomy" id="1858805"/>
    <lineage>
        <taxon>Eukaryota</taxon>
        <taxon>Fungi</taxon>
        <taxon>Dikarya</taxon>
        <taxon>Basidiomycota</taxon>
        <taxon>Agaricomycotina</taxon>
        <taxon>Dacrymycetes</taxon>
        <taxon>Dacrymycetales</taxon>
        <taxon>Dacrymycetaceae</taxon>
        <taxon>Dacryopinax</taxon>
    </lineage>
</organism>
<dbReference type="Gene3D" id="3.40.630.30">
    <property type="match status" value="1"/>
</dbReference>
<evidence type="ECO:0000259" key="2">
    <source>
        <dbReference type="PROSITE" id="PS51186"/>
    </source>
</evidence>
<proteinExistence type="predicted"/>
<dbReference type="PROSITE" id="PS51186">
    <property type="entry name" value="GNAT"/>
    <property type="match status" value="1"/>
</dbReference>
<dbReference type="Proteomes" id="UP000030653">
    <property type="component" value="Unassembled WGS sequence"/>
</dbReference>
<protein>
    <recommendedName>
        <fullName evidence="2">N-acetyltransferase domain-containing protein</fullName>
    </recommendedName>
</protein>
<dbReference type="SUPFAM" id="SSF55729">
    <property type="entry name" value="Acyl-CoA N-acyltransferases (Nat)"/>
    <property type="match status" value="1"/>
</dbReference>
<dbReference type="HOGENOM" id="CLU_831659_0_0_1"/>
<accession>M5FZU5</accession>
<feature type="domain" description="N-acetyltransferase" evidence="2">
    <location>
        <begin position="221"/>
        <end position="406"/>
    </location>
</feature>
<dbReference type="AlphaFoldDB" id="M5FZU5"/>
<name>M5FZU5_DACPD</name>
<dbReference type="Pfam" id="PF00583">
    <property type="entry name" value="Acetyltransf_1"/>
    <property type="match status" value="1"/>
</dbReference>
<evidence type="ECO:0000313" key="3">
    <source>
        <dbReference type="EMBL" id="EJT97032.1"/>
    </source>
</evidence>
<dbReference type="InterPro" id="IPR016181">
    <property type="entry name" value="Acyl_CoA_acyltransferase"/>
</dbReference>
<keyword evidence="4" id="KW-1185">Reference proteome</keyword>
<evidence type="ECO:0000313" key="4">
    <source>
        <dbReference type="Proteomes" id="UP000030653"/>
    </source>
</evidence>
<gene>
    <name evidence="3" type="ORF">DACRYDRAFT_112357</name>
</gene>
<dbReference type="GO" id="GO:0016747">
    <property type="term" value="F:acyltransferase activity, transferring groups other than amino-acyl groups"/>
    <property type="evidence" value="ECO:0007669"/>
    <property type="project" value="InterPro"/>
</dbReference>
<feature type="chain" id="PRO_5004067341" description="N-acetyltransferase domain-containing protein" evidence="1">
    <location>
        <begin position="23"/>
        <end position="410"/>
    </location>
</feature>
<dbReference type="GeneID" id="63684460"/>
<keyword evidence="1" id="KW-0732">Signal</keyword>
<feature type="signal peptide" evidence="1">
    <location>
        <begin position="1"/>
        <end position="22"/>
    </location>
</feature>
<dbReference type="InterPro" id="IPR000182">
    <property type="entry name" value="GNAT_dom"/>
</dbReference>
<sequence>MSTNMIRTILHIIVPLLWITECTPSFQHRRRHNKLSHSSVQTAPVSIIVDVPAPEPRLVRYSNPSALLRACLPFDTWHMNIALGLMLQYLVFVGDSEPGPREPKLWFGVWTADQLDLVFVRAHGMGIFCSPVHSSLLFFNWLSTRMHLVASALHTLIVSHTQTSLSSVFGAIALVQAFIPAYAAISGLEVCASVVRETLHTHCPASRVSLDPPNLPEGHEIRVVRLGENETMDGIVKFLQEFSDPHRGPVAAFTLDMTQKRAKFGVWFGDMMLYVIRSEDGEGEEYAGFVRVGRVTGRYAAVSSVFTAPKWRRRGIAEALTRAAVVRLLSQPNNMADIIRPLMPPPQAGDEEAQLKVASVCIFAEKSNVSAQGIYTRVGFGFQERGWEEEGAKSWEECIEMAYAVRQGAM</sequence>